<comment type="caution">
    <text evidence="1">The sequence shown here is derived from an EMBL/GenBank/DDBJ whole genome shotgun (WGS) entry which is preliminary data.</text>
</comment>
<proteinExistence type="predicted"/>
<protein>
    <submittedName>
        <fullName evidence="1">Uncharacterized protein</fullName>
    </submittedName>
</protein>
<reference evidence="1 2" key="1">
    <citation type="submission" date="2023-04" db="EMBL/GenBank/DDBJ databases">
        <title>Marinobulbifer ophiurae gen. nov., sp. Nov., isolate from tissue of brittle star Ophioplocus japonicus.</title>
        <authorList>
            <person name="Kawano K."/>
            <person name="Sawayama S."/>
            <person name="Nakagawa S."/>
        </authorList>
    </citation>
    <scope>NUCLEOTIDE SEQUENCE [LARGE SCALE GENOMIC DNA]</scope>
    <source>
        <strain evidence="1 2">NKW57</strain>
    </source>
</reference>
<dbReference type="Gene3D" id="3.40.50.150">
    <property type="entry name" value="Vaccinia Virus protein VP39"/>
    <property type="match status" value="1"/>
</dbReference>
<keyword evidence="2" id="KW-1185">Reference proteome</keyword>
<organism evidence="1 2">
    <name type="scientific">Biformimicrobium ophioploci</name>
    <dbReference type="NCBI Taxonomy" id="3036711"/>
    <lineage>
        <taxon>Bacteria</taxon>
        <taxon>Pseudomonadati</taxon>
        <taxon>Pseudomonadota</taxon>
        <taxon>Gammaproteobacteria</taxon>
        <taxon>Cellvibrionales</taxon>
        <taxon>Microbulbiferaceae</taxon>
        <taxon>Biformimicrobium</taxon>
    </lineage>
</organism>
<evidence type="ECO:0000313" key="1">
    <source>
        <dbReference type="EMBL" id="GMG87730.1"/>
    </source>
</evidence>
<gene>
    <name evidence="1" type="ORF">MNKW57_20510</name>
</gene>
<name>A0ABQ6M058_9GAMM</name>
<dbReference type="Proteomes" id="UP001224392">
    <property type="component" value="Unassembled WGS sequence"/>
</dbReference>
<evidence type="ECO:0000313" key="2">
    <source>
        <dbReference type="Proteomes" id="UP001224392"/>
    </source>
</evidence>
<dbReference type="EMBL" id="BSYJ01000004">
    <property type="protein sequence ID" value="GMG87730.1"/>
    <property type="molecule type" value="Genomic_DNA"/>
</dbReference>
<dbReference type="InterPro" id="IPR029063">
    <property type="entry name" value="SAM-dependent_MTases_sf"/>
</dbReference>
<accession>A0ABQ6M058</accession>
<sequence>MEFGVAGGNGLVELEKLAQEVEKEFPVEFEIYGFDSGMGLPAPQDYRDLPYIWKEGFFHMDLPALKARLARSTLVMGDVAETVPRFFEDYPDAAPIGAIFSDLDYYSSTRDSLGLLKAPDQKILPRVYLYFDDIMSAELGGLMCDEVGQLKAISEYNSSNEFKKLAPIHGMQYTRKRPARWNEQIYIHHSFSHNQYAMYVHSDSNRQLPLTNRGLNDGSAI</sequence>